<keyword evidence="2" id="KW-0812">Transmembrane</keyword>
<sequence length="141" mass="14789">MADPTSGKSRAARPTPTEAGPEIETHDREGTIQSHRERRQGEPAAAPMETDAESGGASAMGKTPPGRAPDDPAAPYMDEDGGLKDRARHEVRAGPGDAGAQDAPEVLPKTPKTPKSGAARIVLWFIVPLAILFAIYTAIVL</sequence>
<feature type="region of interest" description="Disordered" evidence="1">
    <location>
        <begin position="1"/>
        <end position="114"/>
    </location>
</feature>
<feature type="compositionally biased region" description="Basic and acidic residues" evidence="1">
    <location>
        <begin position="81"/>
        <end position="92"/>
    </location>
</feature>
<dbReference type="EMBL" id="QCYH01000005">
    <property type="protein sequence ID" value="PVA10043.1"/>
    <property type="molecule type" value="Genomic_DNA"/>
</dbReference>
<evidence type="ECO:0000313" key="4">
    <source>
        <dbReference type="Proteomes" id="UP000244446"/>
    </source>
</evidence>
<comment type="caution">
    <text evidence="3">The sequence shown here is derived from an EMBL/GenBank/DDBJ whole genome shotgun (WGS) entry which is preliminary data.</text>
</comment>
<feature type="transmembrane region" description="Helical" evidence="2">
    <location>
        <begin position="121"/>
        <end position="139"/>
    </location>
</feature>
<evidence type="ECO:0000256" key="2">
    <source>
        <dbReference type="SAM" id="Phobius"/>
    </source>
</evidence>
<keyword evidence="2" id="KW-1133">Transmembrane helix</keyword>
<organism evidence="3 4">
    <name type="scientific">Pelagivirga sediminicola</name>
    <dbReference type="NCBI Taxonomy" id="2170575"/>
    <lineage>
        <taxon>Bacteria</taxon>
        <taxon>Pseudomonadati</taxon>
        <taxon>Pseudomonadota</taxon>
        <taxon>Alphaproteobacteria</taxon>
        <taxon>Rhodobacterales</taxon>
        <taxon>Paracoccaceae</taxon>
        <taxon>Pelagivirga</taxon>
    </lineage>
</organism>
<evidence type="ECO:0000256" key="1">
    <source>
        <dbReference type="SAM" id="MobiDB-lite"/>
    </source>
</evidence>
<proteinExistence type="predicted"/>
<dbReference type="RefSeq" id="WP_108692125.1">
    <property type="nucleotide sequence ID" value="NZ_QCYH01000005.1"/>
</dbReference>
<keyword evidence="4" id="KW-1185">Reference proteome</keyword>
<protein>
    <submittedName>
        <fullName evidence="3">Uncharacterized protein</fullName>
    </submittedName>
</protein>
<dbReference type="AlphaFoldDB" id="A0A2T7G6L1"/>
<name>A0A2T7G6L1_9RHOB</name>
<dbReference type="Proteomes" id="UP000244446">
    <property type="component" value="Unassembled WGS sequence"/>
</dbReference>
<gene>
    <name evidence="3" type="ORF">DC366_10315</name>
</gene>
<evidence type="ECO:0000313" key="3">
    <source>
        <dbReference type="EMBL" id="PVA10043.1"/>
    </source>
</evidence>
<dbReference type="OrthoDB" id="7876737at2"/>
<feature type="compositionally biased region" description="Low complexity" evidence="1">
    <location>
        <begin position="93"/>
        <end position="104"/>
    </location>
</feature>
<keyword evidence="2" id="KW-0472">Membrane</keyword>
<accession>A0A2T7G6L1</accession>
<reference evidence="3 4" key="1">
    <citation type="submission" date="2018-04" db="EMBL/GenBank/DDBJ databases">
        <title>Pelagivirga bohaiensis gen. nov., sp. nov., a bacterium isolated from the Bohai Sea.</title>
        <authorList>
            <person name="Ji X."/>
        </authorList>
    </citation>
    <scope>NUCLEOTIDE SEQUENCE [LARGE SCALE GENOMIC DNA]</scope>
    <source>
        <strain evidence="3 4">BH-SD19</strain>
    </source>
</reference>